<gene>
    <name evidence="1" type="ORF">CITCOLO1_LOCUS3312</name>
</gene>
<evidence type="ECO:0000313" key="1">
    <source>
        <dbReference type="EMBL" id="CAK9311649.1"/>
    </source>
</evidence>
<dbReference type="EMBL" id="OZ021744">
    <property type="protein sequence ID" value="CAK9311649.1"/>
    <property type="molecule type" value="Genomic_DNA"/>
</dbReference>
<name>A0ABP0XU73_9ROSI</name>
<feature type="non-terminal residue" evidence="1">
    <location>
        <position position="1"/>
    </location>
</feature>
<sequence>FHERGGAVEAIDPRPSFNHLQSGQILIPLFQITAEDFGLFRFKYFQILILSSFSSPPSPSSSSKFWGFVDQISRLRSSFL</sequence>
<dbReference type="Proteomes" id="UP001642487">
    <property type="component" value="Chromosome 10"/>
</dbReference>
<evidence type="ECO:0000313" key="2">
    <source>
        <dbReference type="Proteomes" id="UP001642487"/>
    </source>
</evidence>
<organism evidence="1 2">
    <name type="scientific">Citrullus colocynthis</name>
    <name type="common">colocynth</name>
    <dbReference type="NCBI Taxonomy" id="252529"/>
    <lineage>
        <taxon>Eukaryota</taxon>
        <taxon>Viridiplantae</taxon>
        <taxon>Streptophyta</taxon>
        <taxon>Embryophyta</taxon>
        <taxon>Tracheophyta</taxon>
        <taxon>Spermatophyta</taxon>
        <taxon>Magnoliopsida</taxon>
        <taxon>eudicotyledons</taxon>
        <taxon>Gunneridae</taxon>
        <taxon>Pentapetalae</taxon>
        <taxon>rosids</taxon>
        <taxon>fabids</taxon>
        <taxon>Cucurbitales</taxon>
        <taxon>Cucurbitaceae</taxon>
        <taxon>Benincaseae</taxon>
        <taxon>Citrullus</taxon>
    </lineage>
</organism>
<feature type="non-terminal residue" evidence="1">
    <location>
        <position position="80"/>
    </location>
</feature>
<accession>A0ABP0XU73</accession>
<reference evidence="1 2" key="1">
    <citation type="submission" date="2024-03" db="EMBL/GenBank/DDBJ databases">
        <authorList>
            <person name="Gkanogiannis A."/>
            <person name="Becerra Lopez-Lavalle L."/>
        </authorList>
    </citation>
    <scope>NUCLEOTIDE SEQUENCE [LARGE SCALE GENOMIC DNA]</scope>
</reference>
<keyword evidence="2" id="KW-1185">Reference proteome</keyword>
<protein>
    <submittedName>
        <fullName evidence="1">Uncharacterized protein</fullName>
    </submittedName>
</protein>
<proteinExistence type="predicted"/>